<organism evidence="2 3">
    <name type="scientific">Spodoptera exigua</name>
    <name type="common">Beet armyworm</name>
    <name type="synonym">Noctua fulgens</name>
    <dbReference type="NCBI Taxonomy" id="7107"/>
    <lineage>
        <taxon>Eukaryota</taxon>
        <taxon>Metazoa</taxon>
        <taxon>Ecdysozoa</taxon>
        <taxon>Arthropoda</taxon>
        <taxon>Hexapoda</taxon>
        <taxon>Insecta</taxon>
        <taxon>Pterygota</taxon>
        <taxon>Neoptera</taxon>
        <taxon>Endopterygota</taxon>
        <taxon>Lepidoptera</taxon>
        <taxon>Glossata</taxon>
        <taxon>Ditrysia</taxon>
        <taxon>Noctuoidea</taxon>
        <taxon>Noctuidae</taxon>
        <taxon>Amphipyrinae</taxon>
        <taxon>Spodoptera</taxon>
    </lineage>
</organism>
<comment type="caution">
    <text evidence="2">The sequence shown here is derived from an EMBL/GenBank/DDBJ whole genome shotgun (WGS) entry which is preliminary data.</text>
</comment>
<evidence type="ECO:0000256" key="1">
    <source>
        <dbReference type="SAM" id="MobiDB-lite"/>
    </source>
</evidence>
<proteinExistence type="predicted"/>
<feature type="compositionally biased region" description="Basic and acidic residues" evidence="1">
    <location>
        <begin position="84"/>
        <end position="111"/>
    </location>
</feature>
<dbReference type="AlphaFoldDB" id="A0A922M5V7"/>
<evidence type="ECO:0000313" key="3">
    <source>
        <dbReference type="Proteomes" id="UP000814243"/>
    </source>
</evidence>
<gene>
    <name evidence="2" type="ORF">HF086_013511</name>
</gene>
<evidence type="ECO:0000313" key="2">
    <source>
        <dbReference type="EMBL" id="KAH9630972.1"/>
    </source>
</evidence>
<sequence>METCVRGFSFMAENKIDLADLQFIEGGELERAWRNNRRERMKQREQKIWDKFVEEQDVVKGVCSDDPYQFLDQLPETCMKEIMDSERPKLSRENSAEEIKTKHSTDNKPSGDDGQATCVVTFADDNDKDDCDMFHIFDDDQSGPEEEVLNETLSPETVREKETEIITHPPPGSPTSLEKTANLDYTARRVHCQEFVLRTGKSSENVTHVIESSIYCAKVKDLRMKINEELTSLM</sequence>
<dbReference type="Proteomes" id="UP000814243">
    <property type="component" value="Unassembled WGS sequence"/>
</dbReference>
<dbReference type="EMBL" id="JACEFF010000792">
    <property type="protein sequence ID" value="KAH9630972.1"/>
    <property type="molecule type" value="Genomic_DNA"/>
</dbReference>
<reference evidence="2" key="1">
    <citation type="journal article" date="2021" name="G3 (Bethesda)">
        <title>Genome and transcriptome analysis of the beet armyworm Spodoptera exigua reveals targets for pest control. .</title>
        <authorList>
            <person name="Simon S."/>
            <person name="Breeschoten T."/>
            <person name="Jansen H.J."/>
            <person name="Dirks R.P."/>
            <person name="Schranz M.E."/>
            <person name="Ros V.I.D."/>
        </authorList>
    </citation>
    <scope>NUCLEOTIDE SEQUENCE</scope>
    <source>
        <strain evidence="2">TB_SE_WUR_2020</strain>
    </source>
</reference>
<accession>A0A922M5V7</accession>
<name>A0A922M5V7_SPOEX</name>
<feature type="region of interest" description="Disordered" evidence="1">
    <location>
        <begin position="84"/>
        <end position="114"/>
    </location>
</feature>
<protein>
    <submittedName>
        <fullName evidence="2">Uncharacterized protein</fullName>
    </submittedName>
</protein>